<dbReference type="Proteomes" id="UP000290759">
    <property type="component" value="Unassembled WGS sequence"/>
</dbReference>
<keyword evidence="3" id="KW-1185">Reference proteome</keyword>
<dbReference type="InterPro" id="IPR021270">
    <property type="entry name" value="DUF2849"/>
</dbReference>
<dbReference type="Pfam" id="PF11011">
    <property type="entry name" value="DUF2849"/>
    <property type="match status" value="1"/>
</dbReference>
<name>A0A4Q2U993_9HYPH</name>
<evidence type="ECO:0000313" key="2">
    <source>
        <dbReference type="EMBL" id="RYC31465.1"/>
    </source>
</evidence>
<feature type="region of interest" description="Disordered" evidence="1">
    <location>
        <begin position="102"/>
        <end position="124"/>
    </location>
</feature>
<dbReference type="OrthoDB" id="9815695at2"/>
<dbReference type="EMBL" id="QYBB01000014">
    <property type="protein sequence ID" value="RYC31465.1"/>
    <property type="molecule type" value="Genomic_DNA"/>
</dbReference>
<comment type="caution">
    <text evidence="2">The sequence shown here is derived from an EMBL/GenBank/DDBJ whole genome shotgun (WGS) entry which is preliminary data.</text>
</comment>
<gene>
    <name evidence="2" type="ORF">D3273_13895</name>
</gene>
<accession>A0A4Q2U993</accession>
<sequence length="124" mass="12955">MRHGQPGTNARASPPMPQIVTASRLADGVVVFLDDGGGWTERLDRAAIFAGKADSAAGLDAGRTAEVRSLVVDVYAVDVALQAGVPVPTKLREAIRARGPTILPEFTKPGSTPAQVQEDDHVSV</sequence>
<protein>
    <submittedName>
        <fullName evidence="2">DUF2849 domain-containing protein</fullName>
    </submittedName>
</protein>
<evidence type="ECO:0000313" key="3">
    <source>
        <dbReference type="Proteomes" id="UP000290759"/>
    </source>
</evidence>
<reference evidence="2 3" key="1">
    <citation type="submission" date="2018-12" db="EMBL/GenBank/DDBJ databases">
        <authorList>
            <person name="Grouzdev D.S."/>
            <person name="Krutkina M.S."/>
        </authorList>
    </citation>
    <scope>NUCLEOTIDE SEQUENCE [LARGE SCALE GENOMIC DNA]</scope>
    <source>
        <strain evidence="2 3">RmlP026</strain>
    </source>
</reference>
<proteinExistence type="predicted"/>
<evidence type="ECO:0000256" key="1">
    <source>
        <dbReference type="SAM" id="MobiDB-lite"/>
    </source>
</evidence>
<dbReference type="AlphaFoldDB" id="A0A4Q2U993"/>
<reference evidence="2 3" key="2">
    <citation type="submission" date="2019-02" db="EMBL/GenBank/DDBJ databases">
        <title>'Lichenibacterium ramalinii' gen. nov. sp. nov., 'Lichenibacterium minor' gen. nov. sp. nov.</title>
        <authorList>
            <person name="Pankratov T."/>
        </authorList>
    </citation>
    <scope>NUCLEOTIDE SEQUENCE [LARGE SCALE GENOMIC DNA]</scope>
    <source>
        <strain evidence="2 3">RmlP026</strain>
    </source>
</reference>
<organism evidence="2 3">
    <name type="scientific">Lichenibacterium minor</name>
    <dbReference type="NCBI Taxonomy" id="2316528"/>
    <lineage>
        <taxon>Bacteria</taxon>
        <taxon>Pseudomonadati</taxon>
        <taxon>Pseudomonadota</taxon>
        <taxon>Alphaproteobacteria</taxon>
        <taxon>Hyphomicrobiales</taxon>
        <taxon>Lichenihabitantaceae</taxon>
        <taxon>Lichenibacterium</taxon>
    </lineage>
</organism>